<dbReference type="CDD" id="cd05379">
    <property type="entry name" value="CAP_bacterial"/>
    <property type="match status" value="1"/>
</dbReference>
<gene>
    <name evidence="3" type="ORF">EPJ72_06765</name>
</gene>
<evidence type="ECO:0000256" key="1">
    <source>
        <dbReference type="SAM" id="SignalP"/>
    </source>
</evidence>
<dbReference type="EMBL" id="SAXY01000043">
    <property type="protein sequence ID" value="TXJ41596.1"/>
    <property type="molecule type" value="Genomic_DNA"/>
</dbReference>
<proteinExistence type="predicted"/>
<evidence type="ECO:0000313" key="3">
    <source>
        <dbReference type="EMBL" id="TXJ41596.1"/>
    </source>
</evidence>
<evidence type="ECO:0000259" key="2">
    <source>
        <dbReference type="Pfam" id="PF00188"/>
    </source>
</evidence>
<sequence length="257" mass="28584">MKKISLVMIFILISAFALHADVIEDEVFRLINLERSKVSLPPLPNNQRLHSLALYHSDNMAKNKFFSNTDLEGLDSKGRQLKLYPEMVGNITESFTKLEVIPLTDKNAAASIVKNLMNTPDYKKVILSKDFNAMGVGASKRGVGVYTTVTLANIIAESVNFKPEVKYGDDITVQYRILNKAPFTDFKIAVEMADPKAKIVGDDGKTYVGKVIYDVTDAGNTVISKTFKAEYGKGEYKVSLLYKGEHFSSNTRVITVQ</sequence>
<protein>
    <submittedName>
        <fullName evidence="3">CAP domain-containing protein</fullName>
    </submittedName>
</protein>
<evidence type="ECO:0000313" key="4">
    <source>
        <dbReference type="Proteomes" id="UP000323176"/>
    </source>
</evidence>
<dbReference type="SUPFAM" id="SSF55797">
    <property type="entry name" value="PR-1-like"/>
    <property type="match status" value="1"/>
</dbReference>
<feature type="chain" id="PRO_5022940307" evidence="1">
    <location>
        <begin position="21"/>
        <end position="257"/>
    </location>
</feature>
<dbReference type="PANTHER" id="PTHR31157:SF1">
    <property type="entry name" value="SCP DOMAIN-CONTAINING PROTEIN"/>
    <property type="match status" value="1"/>
</dbReference>
<dbReference type="InterPro" id="IPR014044">
    <property type="entry name" value="CAP_dom"/>
</dbReference>
<accession>A0A5C8EUV5</accession>
<dbReference type="OrthoDB" id="308701at2"/>
<dbReference type="Pfam" id="PF00188">
    <property type="entry name" value="CAP"/>
    <property type="match status" value="1"/>
</dbReference>
<comment type="caution">
    <text evidence="3">The sequence shown here is derived from an EMBL/GenBank/DDBJ whole genome shotgun (WGS) entry which is preliminary data.</text>
</comment>
<organism evidence="3 4">
    <name type="scientific">Brachyspira pilosicoli</name>
    <name type="common">Serpulina pilosicoli</name>
    <dbReference type="NCBI Taxonomy" id="52584"/>
    <lineage>
        <taxon>Bacteria</taxon>
        <taxon>Pseudomonadati</taxon>
        <taxon>Spirochaetota</taxon>
        <taxon>Spirochaetia</taxon>
        <taxon>Brachyspirales</taxon>
        <taxon>Brachyspiraceae</taxon>
        <taxon>Brachyspira</taxon>
    </lineage>
</organism>
<feature type="domain" description="SCP" evidence="2">
    <location>
        <begin position="29"/>
        <end position="148"/>
    </location>
</feature>
<dbReference type="Proteomes" id="UP000323176">
    <property type="component" value="Unassembled WGS sequence"/>
</dbReference>
<dbReference type="InterPro" id="IPR035940">
    <property type="entry name" value="CAP_sf"/>
</dbReference>
<reference evidence="3 4" key="1">
    <citation type="journal article" date="1992" name="Lakartidningen">
        <title>[Penicillin V and not amoxicillin is the first choice preparation in acute otitis].</title>
        <authorList>
            <person name="Kamme C."/>
            <person name="Lundgren K."/>
            <person name="Prellner K."/>
        </authorList>
    </citation>
    <scope>NUCLEOTIDE SEQUENCE [LARGE SCALE GENOMIC DNA]</scope>
    <source>
        <strain evidence="3 4">PC5538III-hc</strain>
    </source>
</reference>
<dbReference type="Gene3D" id="3.40.33.10">
    <property type="entry name" value="CAP"/>
    <property type="match status" value="1"/>
</dbReference>
<name>A0A5C8EUV5_BRAPL</name>
<dbReference type="AlphaFoldDB" id="A0A5C8EUV5"/>
<keyword evidence="1" id="KW-0732">Signal</keyword>
<feature type="signal peptide" evidence="1">
    <location>
        <begin position="1"/>
        <end position="20"/>
    </location>
</feature>
<dbReference type="PANTHER" id="PTHR31157">
    <property type="entry name" value="SCP DOMAIN-CONTAINING PROTEIN"/>
    <property type="match status" value="1"/>
</dbReference>